<gene>
    <name evidence="1" type="ORF">S03H2_58801</name>
</gene>
<dbReference type="EMBL" id="BARU01037775">
    <property type="protein sequence ID" value="GAH89709.1"/>
    <property type="molecule type" value="Genomic_DNA"/>
</dbReference>
<feature type="non-terminal residue" evidence="1">
    <location>
        <position position="37"/>
    </location>
</feature>
<reference evidence="1" key="1">
    <citation type="journal article" date="2014" name="Front. Microbiol.">
        <title>High frequency of phylogenetically diverse reductive dehalogenase-homologous genes in deep subseafloor sedimentary metagenomes.</title>
        <authorList>
            <person name="Kawai M."/>
            <person name="Futagami T."/>
            <person name="Toyoda A."/>
            <person name="Takaki Y."/>
            <person name="Nishi S."/>
            <person name="Hori S."/>
            <person name="Arai W."/>
            <person name="Tsubouchi T."/>
            <person name="Morono Y."/>
            <person name="Uchiyama I."/>
            <person name="Ito T."/>
            <person name="Fujiyama A."/>
            <person name="Inagaki F."/>
            <person name="Takami H."/>
        </authorList>
    </citation>
    <scope>NUCLEOTIDE SEQUENCE</scope>
    <source>
        <strain evidence="1">Expedition CK06-06</strain>
    </source>
</reference>
<sequence>MTTEANSLFEMVVSQINAACERLNVKDAYRLRLGKCE</sequence>
<dbReference type="AlphaFoldDB" id="X1KHU3"/>
<protein>
    <submittedName>
        <fullName evidence="1">Uncharacterized protein</fullName>
    </submittedName>
</protein>
<comment type="caution">
    <text evidence="1">The sequence shown here is derived from an EMBL/GenBank/DDBJ whole genome shotgun (WGS) entry which is preliminary data.</text>
</comment>
<name>X1KHU3_9ZZZZ</name>
<organism evidence="1">
    <name type="scientific">marine sediment metagenome</name>
    <dbReference type="NCBI Taxonomy" id="412755"/>
    <lineage>
        <taxon>unclassified sequences</taxon>
        <taxon>metagenomes</taxon>
        <taxon>ecological metagenomes</taxon>
    </lineage>
</organism>
<evidence type="ECO:0000313" key="1">
    <source>
        <dbReference type="EMBL" id="GAH89709.1"/>
    </source>
</evidence>
<accession>X1KHU3</accession>
<proteinExistence type="predicted"/>